<dbReference type="InterPro" id="IPR050626">
    <property type="entry name" value="Peptidase_M16"/>
</dbReference>
<comment type="similarity">
    <text evidence="1">Belongs to the peptidase M16 family.</text>
</comment>
<dbReference type="GO" id="GO:0046872">
    <property type="term" value="F:metal ion binding"/>
    <property type="evidence" value="ECO:0007669"/>
    <property type="project" value="InterPro"/>
</dbReference>
<evidence type="ECO:0000256" key="5">
    <source>
        <dbReference type="ARBA" id="ARBA00023049"/>
    </source>
</evidence>
<keyword evidence="4" id="KW-0862">Zinc</keyword>
<comment type="caution">
    <text evidence="9">The sequence shown here is derived from an EMBL/GenBank/DDBJ whole genome shotgun (WGS) entry which is preliminary data.</text>
</comment>
<reference evidence="9" key="2">
    <citation type="submission" date="2021-09" db="EMBL/GenBank/DDBJ databases">
        <authorList>
            <person name="Gilroy R."/>
        </authorList>
    </citation>
    <scope>NUCLEOTIDE SEQUENCE</scope>
    <source>
        <strain evidence="9">CHK55-1828</strain>
    </source>
</reference>
<name>A0A921LBU3_9BACT</name>
<evidence type="ECO:0000259" key="8">
    <source>
        <dbReference type="Pfam" id="PF05193"/>
    </source>
</evidence>
<dbReference type="InterPro" id="IPR011249">
    <property type="entry name" value="Metalloenz_LuxS/M16"/>
</dbReference>
<feature type="signal peptide" evidence="6">
    <location>
        <begin position="1"/>
        <end position="23"/>
    </location>
</feature>
<evidence type="ECO:0000256" key="6">
    <source>
        <dbReference type="SAM" id="SignalP"/>
    </source>
</evidence>
<dbReference type="SUPFAM" id="SSF63411">
    <property type="entry name" value="LuxS/MPP-like metallohydrolase"/>
    <property type="match status" value="4"/>
</dbReference>
<feature type="domain" description="Peptidase M16 N-terminal" evidence="7">
    <location>
        <begin position="135"/>
        <end position="229"/>
    </location>
</feature>
<dbReference type="Gene3D" id="3.30.830.10">
    <property type="entry name" value="Metalloenzyme, LuxS/M16 peptidase-like"/>
    <property type="match status" value="4"/>
</dbReference>
<proteinExistence type="inferred from homology"/>
<feature type="domain" description="Peptidase M16 C-terminal" evidence="8">
    <location>
        <begin position="713"/>
        <end position="859"/>
    </location>
</feature>
<dbReference type="EMBL" id="DYVX01000055">
    <property type="protein sequence ID" value="HJF92095.1"/>
    <property type="molecule type" value="Genomic_DNA"/>
</dbReference>
<dbReference type="PANTHER" id="PTHR43690:SF17">
    <property type="entry name" value="PROTEIN YHJJ"/>
    <property type="match status" value="1"/>
</dbReference>
<evidence type="ECO:0000256" key="1">
    <source>
        <dbReference type="ARBA" id="ARBA00007261"/>
    </source>
</evidence>
<dbReference type="RefSeq" id="WP_276827602.1">
    <property type="nucleotide sequence ID" value="NZ_CALUIP010000030.1"/>
</dbReference>
<keyword evidence="3" id="KW-0378">Hydrolase</keyword>
<organism evidence="9 10">
    <name type="scientific">Mediterranea massiliensis</name>
    <dbReference type="NCBI Taxonomy" id="1841865"/>
    <lineage>
        <taxon>Bacteria</taxon>
        <taxon>Pseudomonadati</taxon>
        <taxon>Bacteroidota</taxon>
        <taxon>Bacteroidia</taxon>
        <taxon>Bacteroidales</taxon>
        <taxon>Bacteroidaceae</taxon>
        <taxon>Mediterranea</taxon>
    </lineage>
</organism>
<keyword evidence="6" id="KW-0732">Signal</keyword>
<dbReference type="InterPro" id="IPR011765">
    <property type="entry name" value="Pept_M16_N"/>
</dbReference>
<dbReference type="AlphaFoldDB" id="A0A921LBU3"/>
<evidence type="ECO:0000313" key="9">
    <source>
        <dbReference type="EMBL" id="HJF92095.1"/>
    </source>
</evidence>
<evidence type="ECO:0000256" key="2">
    <source>
        <dbReference type="ARBA" id="ARBA00022670"/>
    </source>
</evidence>
<gene>
    <name evidence="9" type="ORF">K8W02_06885</name>
</gene>
<dbReference type="GO" id="GO:0008237">
    <property type="term" value="F:metallopeptidase activity"/>
    <property type="evidence" value="ECO:0007669"/>
    <property type="project" value="UniProtKB-KW"/>
</dbReference>
<dbReference type="GO" id="GO:0006508">
    <property type="term" value="P:proteolysis"/>
    <property type="evidence" value="ECO:0007669"/>
    <property type="project" value="UniProtKB-KW"/>
</dbReference>
<dbReference type="Pfam" id="PF05193">
    <property type="entry name" value="Peptidase_M16_C"/>
    <property type="match status" value="2"/>
</dbReference>
<protein>
    <submittedName>
        <fullName evidence="9">Insulinase family protein</fullName>
    </submittedName>
</protein>
<feature type="domain" description="Peptidase M16 C-terminal" evidence="8">
    <location>
        <begin position="241"/>
        <end position="418"/>
    </location>
</feature>
<keyword evidence="5" id="KW-0482">Metalloprotease</keyword>
<evidence type="ECO:0000256" key="3">
    <source>
        <dbReference type="ARBA" id="ARBA00022801"/>
    </source>
</evidence>
<dbReference type="Proteomes" id="UP000717835">
    <property type="component" value="Unassembled WGS sequence"/>
</dbReference>
<evidence type="ECO:0000259" key="7">
    <source>
        <dbReference type="Pfam" id="PF00675"/>
    </source>
</evidence>
<keyword evidence="2" id="KW-0645">Protease</keyword>
<accession>A0A921LBU3</accession>
<evidence type="ECO:0000256" key="4">
    <source>
        <dbReference type="ARBA" id="ARBA00022833"/>
    </source>
</evidence>
<feature type="chain" id="PRO_5036951017" evidence="6">
    <location>
        <begin position="24"/>
        <end position="967"/>
    </location>
</feature>
<dbReference type="Pfam" id="PF00675">
    <property type="entry name" value="Peptidase_M16"/>
    <property type="match status" value="2"/>
</dbReference>
<dbReference type="InterPro" id="IPR007863">
    <property type="entry name" value="Peptidase_M16_C"/>
</dbReference>
<dbReference type="PANTHER" id="PTHR43690">
    <property type="entry name" value="NARDILYSIN"/>
    <property type="match status" value="1"/>
</dbReference>
<evidence type="ECO:0000313" key="10">
    <source>
        <dbReference type="Proteomes" id="UP000717835"/>
    </source>
</evidence>
<reference evidence="9" key="1">
    <citation type="journal article" date="2021" name="PeerJ">
        <title>Extensive microbial diversity within the chicken gut microbiome revealed by metagenomics and culture.</title>
        <authorList>
            <person name="Gilroy R."/>
            <person name="Ravi A."/>
            <person name="Getino M."/>
            <person name="Pursley I."/>
            <person name="Horton D.L."/>
            <person name="Alikhan N.F."/>
            <person name="Baker D."/>
            <person name="Gharbi K."/>
            <person name="Hall N."/>
            <person name="Watson M."/>
            <person name="Adriaenssens E.M."/>
            <person name="Foster-Nyarko E."/>
            <person name="Jarju S."/>
            <person name="Secka A."/>
            <person name="Antonio M."/>
            <person name="Oren A."/>
            <person name="Chaudhuri R.R."/>
            <person name="La Ragione R."/>
            <person name="Hildebrand F."/>
            <person name="Pallen M.J."/>
        </authorList>
    </citation>
    <scope>NUCLEOTIDE SEQUENCE</scope>
    <source>
        <strain evidence="9">CHK55-1828</strain>
    </source>
</reference>
<sequence>MKFMKLKMLLCLAIAVIAMPAFSQGLKAFQLKNGLSVYIWEDESKSDVFGLVGVRVGSINDPEAYTGLAHYLEHVMFKGTDNIGALNWAEEEPIYKEIIAKYDQRAAETDPVKKDALNQEINELTLKAGKISLPTEYSSLMESIGAKGVNAATSYDYTFYHSSFPAYQINKWLEISSQRFIHPVFRSFQPELENVYEEYNRAQDNPNQAVSSFFMSKAFEGFPYSRDIIGLPEHLKNPQLSKLIEFYDTWYVPENMVLVLVGNVNAQQVAGRIAGTFGRLARKPMPARKEYTGTSIQGRKQYTEKIGYYPQVAMVFNGVPAGHPDEDALDIALSLLSNSSQTGALDKLVLDGELTSAGAYAQTFREQGRSVVVSIPLYDENQRRFESNKSAEKKAVEAIEQIANGAFEDWKINAIKAEMCRQFDLAMEKNEQKAMILMNAFCNGQDLNEILNYKDKIMAVTNDDVKRVAKQYLSKNYLALYIEQGKAKKNEKIAKPNYKPVEPPVGQQSLYALQFKNLPIGHVAENFLDFSDVQVKQLNDRSKVYYTPNKENNIFQLVLQYGAGTDEFPKLDIAASLMNNAGVMGLYEPQQLKEELSKLNATCYVSASSNYLTIVMEGFEETLPQACQLLSRQILMPKLDDKQLAQLKGNILSTRQQRKENVSTLNEALRQYLLYGDKSDYIDELTDKEVLELQISELTGDINRASNFESKIFYTGTLPFDNVYTILSQNLPLVANERPSESPRVKPMQSVSENTIYFLPNSDAEQAQIHFYLPMQTADKKDDVLRDAFNQYFGLDFTGLVLNEIREKRSMAYTAYAYAATQGIAGKASYLYGSIGTQNDKANDAVDVFMGLINDMPQNADRIDNIKSYLRQSALTNHPDFRTKAMYLVNLGYQGYTEDPAKEQLPQIDTLTFDDIVKFYQENIQGKPYAIAIMGNPKMIDLKKLEKYGKVVKLNDKKLFNTTDTLF</sequence>
<feature type="domain" description="Peptidase M16 N-terminal" evidence="7">
    <location>
        <begin position="52"/>
        <end position="84"/>
    </location>
</feature>